<organism evidence="3 4">
    <name type="scientific">Malikia granosa</name>
    <dbReference type="NCBI Taxonomy" id="263067"/>
    <lineage>
        <taxon>Bacteria</taxon>
        <taxon>Pseudomonadati</taxon>
        <taxon>Pseudomonadota</taxon>
        <taxon>Betaproteobacteria</taxon>
        <taxon>Burkholderiales</taxon>
        <taxon>Comamonadaceae</taxon>
        <taxon>Malikia</taxon>
    </lineage>
</organism>
<gene>
    <name evidence="3" type="ORF">C6P64_00205</name>
</gene>
<sequence length="365" mass="39436">MTDSLKTIQNAIAKEGLDWQAAATSVSQLSADEQKTMLGLRVDKAELDATEKAIKAASALSALQAEAGFPLAIDWRNNGGNWTTPIKNQGACGSCVAHGTLATIEARANIACQNPNLDLDLSESHLFYCGCGNCCGNGWNFAPALEFCKNTGVAKEADFPYVDSNQPCKPGVVPMFKIAGWTQVLALADRKNLLSARGPMVAGMAVYQDFFSYSGGIYKHVSGSLAGYHAISVVGYNETDKYWICKNSWGSNWGELGPDGQRGWFRIAYGDSGLDTQFAFYDVQLSQCPVPVIDPCIKHRLYLSSVLSAAQTNRALRACLLFHVCRVGRLSLCSSTVMAVVNRVQSVLKVCPQFRAAFCRALQAT</sequence>
<dbReference type="RefSeq" id="WP_105746585.1">
    <property type="nucleotide sequence ID" value="NZ_PVLQ01000001.1"/>
</dbReference>
<dbReference type="Gene3D" id="3.90.70.10">
    <property type="entry name" value="Cysteine proteinases"/>
    <property type="match status" value="1"/>
</dbReference>
<dbReference type="SUPFAM" id="SSF54001">
    <property type="entry name" value="Cysteine proteinases"/>
    <property type="match status" value="1"/>
</dbReference>
<dbReference type="InterPro" id="IPR000668">
    <property type="entry name" value="Peptidase_C1A_C"/>
</dbReference>
<comment type="similarity">
    <text evidence="1">Belongs to the peptidase C1 family.</text>
</comment>
<protein>
    <submittedName>
        <fullName evidence="3">Peptidase C1</fullName>
    </submittedName>
</protein>
<evidence type="ECO:0000313" key="3">
    <source>
        <dbReference type="EMBL" id="PRD67221.1"/>
    </source>
</evidence>
<dbReference type="GO" id="GO:0006508">
    <property type="term" value="P:proteolysis"/>
    <property type="evidence" value="ECO:0007669"/>
    <property type="project" value="InterPro"/>
</dbReference>
<name>A0A2S9K9U5_9BURK</name>
<dbReference type="Proteomes" id="UP000238589">
    <property type="component" value="Unassembled WGS sequence"/>
</dbReference>
<dbReference type="SMART" id="SM00645">
    <property type="entry name" value="Pept_C1"/>
    <property type="match status" value="1"/>
</dbReference>
<dbReference type="AlphaFoldDB" id="A0A2S9K9U5"/>
<reference evidence="3 4" key="1">
    <citation type="submission" date="2018-03" db="EMBL/GenBank/DDBJ databases">
        <title>Comparative genomics illustrates the genes involved in a hyperalkaliphilic mechanisms of Serpentinomonas isolated from highly-alkaline calcium-rich serpentinized springs.</title>
        <authorList>
            <person name="Suzuki S."/>
            <person name="Ishii S."/>
            <person name="Walworth N."/>
            <person name="Bird L."/>
            <person name="Kuenen J.G."/>
            <person name="Nealson K.H."/>
        </authorList>
    </citation>
    <scope>NUCLEOTIDE SEQUENCE [LARGE SCALE GENOMIC DNA]</scope>
    <source>
        <strain evidence="3 4">P1</strain>
    </source>
</reference>
<dbReference type="InterPro" id="IPR039417">
    <property type="entry name" value="Peptidase_C1A_papain-like"/>
</dbReference>
<dbReference type="InterPro" id="IPR038765">
    <property type="entry name" value="Papain-like_cys_pep_sf"/>
</dbReference>
<dbReference type="EMBL" id="PVLQ01000001">
    <property type="protein sequence ID" value="PRD67221.1"/>
    <property type="molecule type" value="Genomic_DNA"/>
</dbReference>
<keyword evidence="4" id="KW-1185">Reference proteome</keyword>
<dbReference type="PRINTS" id="PR00705">
    <property type="entry name" value="PAPAIN"/>
</dbReference>
<dbReference type="GO" id="GO:0008234">
    <property type="term" value="F:cysteine-type peptidase activity"/>
    <property type="evidence" value="ECO:0007669"/>
    <property type="project" value="InterPro"/>
</dbReference>
<evidence type="ECO:0000313" key="4">
    <source>
        <dbReference type="Proteomes" id="UP000238589"/>
    </source>
</evidence>
<evidence type="ECO:0000256" key="1">
    <source>
        <dbReference type="ARBA" id="ARBA00008455"/>
    </source>
</evidence>
<dbReference type="OrthoDB" id="1491023at2"/>
<proteinExistence type="inferred from homology"/>
<feature type="domain" description="Peptidase C1A papain C-terminal" evidence="2">
    <location>
        <begin position="69"/>
        <end position="283"/>
    </location>
</feature>
<dbReference type="InterPro" id="IPR013128">
    <property type="entry name" value="Peptidase_C1A"/>
</dbReference>
<comment type="caution">
    <text evidence="3">The sequence shown here is derived from an EMBL/GenBank/DDBJ whole genome shotgun (WGS) entry which is preliminary data.</text>
</comment>
<dbReference type="PANTHER" id="PTHR12411">
    <property type="entry name" value="CYSTEINE PROTEASE FAMILY C1-RELATED"/>
    <property type="match status" value="1"/>
</dbReference>
<accession>A0A2S9K9U5</accession>
<dbReference type="Pfam" id="PF00112">
    <property type="entry name" value="Peptidase_C1"/>
    <property type="match status" value="1"/>
</dbReference>
<dbReference type="CDD" id="cd02248">
    <property type="entry name" value="Peptidase_C1A"/>
    <property type="match status" value="1"/>
</dbReference>
<evidence type="ECO:0000259" key="2">
    <source>
        <dbReference type="SMART" id="SM00645"/>
    </source>
</evidence>